<protein>
    <submittedName>
        <fullName evidence="2">TlpA family protein disulfide reductase</fullName>
    </submittedName>
</protein>
<evidence type="ECO:0000313" key="2">
    <source>
        <dbReference type="EMBL" id="MBE1160229.1"/>
    </source>
</evidence>
<dbReference type="Pfam" id="PF00578">
    <property type="entry name" value="AhpC-TSA"/>
    <property type="match status" value="1"/>
</dbReference>
<accession>A0ABR9G831</accession>
<comment type="caution">
    <text evidence="2">The sequence shown here is derived from an EMBL/GenBank/DDBJ whole genome shotgun (WGS) entry which is preliminary data.</text>
</comment>
<dbReference type="Proteomes" id="UP000651010">
    <property type="component" value="Unassembled WGS sequence"/>
</dbReference>
<feature type="domain" description="Thioredoxin" evidence="1">
    <location>
        <begin position="84"/>
        <end position="225"/>
    </location>
</feature>
<dbReference type="CDD" id="cd02966">
    <property type="entry name" value="TlpA_like_family"/>
    <property type="match status" value="1"/>
</dbReference>
<dbReference type="RefSeq" id="WP_192555088.1">
    <property type="nucleotide sequence ID" value="NZ_JACZZA010000003.1"/>
</dbReference>
<keyword evidence="3" id="KW-1185">Reference proteome</keyword>
<evidence type="ECO:0000259" key="1">
    <source>
        <dbReference type="PROSITE" id="PS51352"/>
    </source>
</evidence>
<dbReference type="PROSITE" id="PS51352">
    <property type="entry name" value="THIOREDOXIN_2"/>
    <property type="match status" value="1"/>
</dbReference>
<organism evidence="2 3">
    <name type="scientific">Dyella acidiphila</name>
    <dbReference type="NCBI Taxonomy" id="2775866"/>
    <lineage>
        <taxon>Bacteria</taxon>
        <taxon>Pseudomonadati</taxon>
        <taxon>Pseudomonadota</taxon>
        <taxon>Gammaproteobacteria</taxon>
        <taxon>Lysobacterales</taxon>
        <taxon>Rhodanobacteraceae</taxon>
        <taxon>Dyella</taxon>
    </lineage>
</organism>
<dbReference type="EMBL" id="JACZZA010000003">
    <property type="protein sequence ID" value="MBE1160229.1"/>
    <property type="molecule type" value="Genomic_DNA"/>
</dbReference>
<proteinExistence type="predicted"/>
<dbReference type="InterPro" id="IPR036249">
    <property type="entry name" value="Thioredoxin-like_sf"/>
</dbReference>
<dbReference type="InterPro" id="IPR013766">
    <property type="entry name" value="Thioredoxin_domain"/>
</dbReference>
<name>A0ABR9G831_9GAMM</name>
<sequence length="231" mass="24976">MKCEASAASHDSDEASFLATLQLGSTPHVRYLDSNGKPLDYAGFAQQLHARRSYSITRDRQAGAAVLRLRPPGAHAGEPGRFAFGRGDAFPPFELRSLRGATQRLSDFHGRYTLVSFFFAECGPCIAEVPTLNAFAREHGEMNVVSITFEDAVLARGFVDDHGLSWNVLYDGVALTDTLGVGTYPTLMLIDPSGRVAGAAVGMSLSDDSVKRLADLDGWVAQWQHAMSTKP</sequence>
<dbReference type="PANTHER" id="PTHR42852">
    <property type="entry name" value="THIOL:DISULFIDE INTERCHANGE PROTEIN DSBE"/>
    <property type="match status" value="1"/>
</dbReference>
<gene>
    <name evidence="2" type="ORF">IGX34_07500</name>
</gene>
<dbReference type="Gene3D" id="3.40.30.10">
    <property type="entry name" value="Glutaredoxin"/>
    <property type="match status" value="1"/>
</dbReference>
<reference evidence="2 3" key="1">
    <citation type="submission" date="2020-09" db="EMBL/GenBank/DDBJ databases">
        <title>Dyella sp. 7MK23 isolated from forest soil.</title>
        <authorList>
            <person name="Fu J."/>
        </authorList>
    </citation>
    <scope>NUCLEOTIDE SEQUENCE [LARGE SCALE GENOMIC DNA]</scope>
    <source>
        <strain evidence="2 3">7MK23</strain>
    </source>
</reference>
<dbReference type="InterPro" id="IPR050553">
    <property type="entry name" value="Thioredoxin_ResA/DsbE_sf"/>
</dbReference>
<dbReference type="PANTHER" id="PTHR42852:SF18">
    <property type="entry name" value="CHROMOSOME UNDETERMINED SCAFFOLD_47, WHOLE GENOME SHOTGUN SEQUENCE"/>
    <property type="match status" value="1"/>
</dbReference>
<evidence type="ECO:0000313" key="3">
    <source>
        <dbReference type="Proteomes" id="UP000651010"/>
    </source>
</evidence>
<dbReference type="InterPro" id="IPR000866">
    <property type="entry name" value="AhpC/TSA"/>
</dbReference>
<dbReference type="SUPFAM" id="SSF52833">
    <property type="entry name" value="Thioredoxin-like"/>
    <property type="match status" value="1"/>
</dbReference>